<dbReference type="AlphaFoldDB" id="X0V2S0"/>
<evidence type="ECO:0008006" key="2">
    <source>
        <dbReference type="Google" id="ProtNLM"/>
    </source>
</evidence>
<sequence>MNYNQNAGYGLAESIRMHLGILTLGKILVVCPSTDANFDRLSDLVKTDPDGNVRLFTTLLAAYNAATTNANDVILLEGQSDHVLASALTISKNRIHFIGMDGGGRLQQQGAKVINTDGTAAVWVVKNTGTRNTFRNIKFIQTDDDGTSLTVFQEAGEGTFFKNCSFVFAVADNLDNAEAYEFVM</sequence>
<name>X0V2S0_9ZZZZ</name>
<evidence type="ECO:0000313" key="1">
    <source>
        <dbReference type="EMBL" id="GAG12404.1"/>
    </source>
</evidence>
<dbReference type="EMBL" id="BARS01024848">
    <property type="protein sequence ID" value="GAG12404.1"/>
    <property type="molecule type" value="Genomic_DNA"/>
</dbReference>
<organism evidence="1">
    <name type="scientific">marine sediment metagenome</name>
    <dbReference type="NCBI Taxonomy" id="412755"/>
    <lineage>
        <taxon>unclassified sequences</taxon>
        <taxon>metagenomes</taxon>
        <taxon>ecological metagenomes</taxon>
    </lineage>
</organism>
<proteinExistence type="predicted"/>
<comment type="caution">
    <text evidence="1">The sequence shown here is derived from an EMBL/GenBank/DDBJ whole genome shotgun (WGS) entry which is preliminary data.</text>
</comment>
<protein>
    <recommendedName>
        <fullName evidence="2">Pectinesterase</fullName>
    </recommendedName>
</protein>
<gene>
    <name evidence="1" type="ORF">S01H1_39381</name>
</gene>
<accession>X0V2S0</accession>
<feature type="non-terminal residue" evidence="1">
    <location>
        <position position="184"/>
    </location>
</feature>
<reference evidence="1" key="1">
    <citation type="journal article" date="2014" name="Front. Microbiol.">
        <title>High frequency of phylogenetically diverse reductive dehalogenase-homologous genes in deep subseafloor sedimentary metagenomes.</title>
        <authorList>
            <person name="Kawai M."/>
            <person name="Futagami T."/>
            <person name="Toyoda A."/>
            <person name="Takaki Y."/>
            <person name="Nishi S."/>
            <person name="Hori S."/>
            <person name="Arai W."/>
            <person name="Tsubouchi T."/>
            <person name="Morono Y."/>
            <person name="Uchiyama I."/>
            <person name="Ito T."/>
            <person name="Fujiyama A."/>
            <person name="Inagaki F."/>
            <person name="Takami H."/>
        </authorList>
    </citation>
    <scope>NUCLEOTIDE SEQUENCE</scope>
    <source>
        <strain evidence="1">Expedition CK06-06</strain>
    </source>
</reference>